<sequence length="59" mass="7165">MTINHIQNRPFHLYLKPHMHINKHVKSIKKSWSEHQRNWKFQDLFVSISEAKQQTCTGH</sequence>
<reference evidence="1" key="2">
    <citation type="journal article" date="2015" name="Data Brief">
        <title>Shoot transcriptome of the giant reed, Arundo donax.</title>
        <authorList>
            <person name="Barrero R.A."/>
            <person name="Guerrero F.D."/>
            <person name="Moolhuijzen P."/>
            <person name="Goolsby J.A."/>
            <person name="Tidwell J."/>
            <person name="Bellgard S.E."/>
            <person name="Bellgard M.I."/>
        </authorList>
    </citation>
    <scope>NUCLEOTIDE SEQUENCE</scope>
    <source>
        <tissue evidence="1">Shoot tissue taken approximately 20 cm above the soil surface</tissue>
    </source>
</reference>
<evidence type="ECO:0000313" key="1">
    <source>
        <dbReference type="EMBL" id="JAD43169.1"/>
    </source>
</evidence>
<dbReference type="EMBL" id="GBRH01254726">
    <property type="protein sequence ID" value="JAD43169.1"/>
    <property type="molecule type" value="Transcribed_RNA"/>
</dbReference>
<reference evidence="1" key="1">
    <citation type="submission" date="2014-09" db="EMBL/GenBank/DDBJ databases">
        <authorList>
            <person name="Magalhaes I.L.F."/>
            <person name="Oliveira U."/>
            <person name="Santos F.R."/>
            <person name="Vidigal T.H.D.A."/>
            <person name="Brescovit A.D."/>
            <person name="Santos A.J."/>
        </authorList>
    </citation>
    <scope>NUCLEOTIDE SEQUENCE</scope>
    <source>
        <tissue evidence="1">Shoot tissue taken approximately 20 cm above the soil surface</tissue>
    </source>
</reference>
<proteinExistence type="predicted"/>
<name>A0A0A8ZUV2_ARUDO</name>
<dbReference type="AlphaFoldDB" id="A0A0A8ZUV2"/>
<accession>A0A0A8ZUV2</accession>
<organism evidence="1">
    <name type="scientific">Arundo donax</name>
    <name type="common">Giant reed</name>
    <name type="synonym">Donax arundinaceus</name>
    <dbReference type="NCBI Taxonomy" id="35708"/>
    <lineage>
        <taxon>Eukaryota</taxon>
        <taxon>Viridiplantae</taxon>
        <taxon>Streptophyta</taxon>
        <taxon>Embryophyta</taxon>
        <taxon>Tracheophyta</taxon>
        <taxon>Spermatophyta</taxon>
        <taxon>Magnoliopsida</taxon>
        <taxon>Liliopsida</taxon>
        <taxon>Poales</taxon>
        <taxon>Poaceae</taxon>
        <taxon>PACMAD clade</taxon>
        <taxon>Arundinoideae</taxon>
        <taxon>Arundineae</taxon>
        <taxon>Arundo</taxon>
    </lineage>
</organism>
<protein>
    <submittedName>
        <fullName evidence="1">Uncharacterized protein</fullName>
    </submittedName>
</protein>